<dbReference type="InParanoid" id="A0A2N3NDA0"/>
<reference evidence="3 4" key="1">
    <citation type="journal article" date="2017" name="G3 (Bethesda)">
        <title>First Draft Genome Sequence of the Pathogenic Fungus Lomentospora prolificans (Formerly Scedosporium prolificans).</title>
        <authorList>
            <person name="Luo R."/>
            <person name="Zimin A."/>
            <person name="Workman R."/>
            <person name="Fan Y."/>
            <person name="Pertea G."/>
            <person name="Grossman N."/>
            <person name="Wear M.P."/>
            <person name="Jia B."/>
            <person name="Miller H."/>
            <person name="Casadevall A."/>
            <person name="Timp W."/>
            <person name="Zhang S.X."/>
            <person name="Salzberg S.L."/>
        </authorList>
    </citation>
    <scope>NUCLEOTIDE SEQUENCE [LARGE SCALE GENOMIC DNA]</scope>
    <source>
        <strain evidence="3 4">JHH-5317</strain>
    </source>
</reference>
<feature type="domain" description="SRP9" evidence="2">
    <location>
        <begin position="8"/>
        <end position="97"/>
    </location>
</feature>
<dbReference type="PANTHER" id="PTHR12834">
    <property type="entry name" value="SIGNAL RECOGNITION PARTICLE 9 KDA PROTEIN"/>
    <property type="match status" value="1"/>
</dbReference>
<protein>
    <recommendedName>
        <fullName evidence="2">SRP9 domain-containing protein</fullName>
    </recommendedName>
</protein>
<feature type="region of interest" description="Disordered" evidence="1">
    <location>
        <begin position="105"/>
        <end position="151"/>
    </location>
</feature>
<accession>A0A2N3NDA0</accession>
<dbReference type="GO" id="GO:0005786">
    <property type="term" value="C:signal recognition particle, endoplasmic reticulum targeting"/>
    <property type="evidence" value="ECO:0007669"/>
    <property type="project" value="TreeGrafter"/>
</dbReference>
<feature type="compositionally biased region" description="Low complexity" evidence="1">
    <location>
        <begin position="126"/>
        <end position="136"/>
    </location>
</feature>
<dbReference type="Proteomes" id="UP000233524">
    <property type="component" value="Unassembled WGS sequence"/>
</dbReference>
<dbReference type="OrthoDB" id="5419752at2759"/>
<name>A0A2N3NDA0_9PEZI</name>
<evidence type="ECO:0000256" key="1">
    <source>
        <dbReference type="SAM" id="MobiDB-lite"/>
    </source>
</evidence>
<gene>
    <name evidence="3" type="ORF">jhhlp_002149</name>
</gene>
<dbReference type="VEuPathDB" id="FungiDB:jhhlp_002149"/>
<organism evidence="3 4">
    <name type="scientific">Lomentospora prolificans</name>
    <dbReference type="NCBI Taxonomy" id="41688"/>
    <lineage>
        <taxon>Eukaryota</taxon>
        <taxon>Fungi</taxon>
        <taxon>Dikarya</taxon>
        <taxon>Ascomycota</taxon>
        <taxon>Pezizomycotina</taxon>
        <taxon>Sordariomycetes</taxon>
        <taxon>Hypocreomycetidae</taxon>
        <taxon>Microascales</taxon>
        <taxon>Microascaceae</taxon>
        <taxon>Lomentospora</taxon>
    </lineage>
</organism>
<dbReference type="InterPro" id="IPR039914">
    <property type="entry name" value="SRP9-like"/>
</dbReference>
<sequence>MTKTKPITTSQEWFDQSLLLIEARPTTTRITTKYAIKRPRIKSADPSTEPATARPPRANLTLKTYDPVSGVVLKYKTTKAAEVNRLIQVLGRLGKGMAGLKGARDEVLGAPAEEPEKAGQPPAELGKGSAQAQEKGQGAGGGGKKKKKGKK</sequence>
<dbReference type="PANTHER" id="PTHR12834:SF12">
    <property type="entry name" value="SIGNAL RECOGNITION PARTICLE 9 KDA PROTEIN"/>
    <property type="match status" value="1"/>
</dbReference>
<comment type="caution">
    <text evidence="3">The sequence shown here is derived from an EMBL/GenBank/DDBJ whole genome shotgun (WGS) entry which is preliminary data.</text>
</comment>
<keyword evidence="4" id="KW-1185">Reference proteome</keyword>
<evidence type="ECO:0000313" key="3">
    <source>
        <dbReference type="EMBL" id="PKS10398.1"/>
    </source>
</evidence>
<dbReference type="STRING" id="41688.A0A2N3NDA0"/>
<dbReference type="AlphaFoldDB" id="A0A2N3NDA0"/>
<proteinExistence type="predicted"/>
<dbReference type="Pfam" id="PF05486">
    <property type="entry name" value="SRP9-21"/>
    <property type="match status" value="1"/>
</dbReference>
<dbReference type="EMBL" id="NLAX01000008">
    <property type="protein sequence ID" value="PKS10398.1"/>
    <property type="molecule type" value="Genomic_DNA"/>
</dbReference>
<evidence type="ECO:0000313" key="4">
    <source>
        <dbReference type="Proteomes" id="UP000233524"/>
    </source>
</evidence>
<feature type="region of interest" description="Disordered" evidence="1">
    <location>
        <begin position="40"/>
        <end position="59"/>
    </location>
</feature>
<dbReference type="GO" id="GO:0006614">
    <property type="term" value="P:SRP-dependent cotranslational protein targeting to membrane"/>
    <property type="evidence" value="ECO:0007669"/>
    <property type="project" value="InterPro"/>
</dbReference>
<evidence type="ECO:0000259" key="2">
    <source>
        <dbReference type="Pfam" id="PF05486"/>
    </source>
</evidence>
<dbReference type="InterPro" id="IPR039432">
    <property type="entry name" value="SRP9_dom"/>
</dbReference>